<name>A0A1X7SYJ1_AMPQE</name>
<dbReference type="AlphaFoldDB" id="A0A1X7SYJ1"/>
<dbReference type="InterPro" id="IPR010405">
    <property type="entry name" value="COBRA1"/>
</dbReference>
<dbReference type="eggNOG" id="ENOG502QTMJ">
    <property type="taxonomic scope" value="Eukaryota"/>
</dbReference>
<dbReference type="GO" id="GO:0032021">
    <property type="term" value="C:NELF complex"/>
    <property type="evidence" value="ECO:0007669"/>
    <property type="project" value="TreeGrafter"/>
</dbReference>
<accession>A0A1X7SYJ1</accession>
<reference evidence="2" key="1">
    <citation type="journal article" date="2010" name="Nature">
        <title>The Amphimedon queenslandica genome and the evolution of animal complexity.</title>
        <authorList>
            <person name="Srivastava M."/>
            <person name="Simakov O."/>
            <person name="Chapman J."/>
            <person name="Fahey B."/>
            <person name="Gauthier M.E."/>
            <person name="Mitros T."/>
            <person name="Richards G.S."/>
            <person name="Conaco C."/>
            <person name="Dacre M."/>
            <person name="Hellsten U."/>
            <person name="Larroux C."/>
            <person name="Putnam N.H."/>
            <person name="Stanke M."/>
            <person name="Adamska M."/>
            <person name="Darling A."/>
            <person name="Degnan S.M."/>
            <person name="Oakley T.H."/>
            <person name="Plachetzki D.C."/>
            <person name="Zhai Y."/>
            <person name="Adamski M."/>
            <person name="Calcino A."/>
            <person name="Cummins S.F."/>
            <person name="Goodstein D.M."/>
            <person name="Harris C."/>
            <person name="Jackson D.J."/>
            <person name="Leys S.P."/>
            <person name="Shu S."/>
            <person name="Woodcroft B.J."/>
            <person name="Vervoort M."/>
            <person name="Kosik K.S."/>
            <person name="Manning G."/>
            <person name="Degnan B.M."/>
            <person name="Rokhsar D.S."/>
        </authorList>
    </citation>
    <scope>NUCLEOTIDE SEQUENCE [LARGE SCALE GENOMIC DNA]</scope>
</reference>
<dbReference type="GO" id="GO:0034244">
    <property type="term" value="P:negative regulation of transcription elongation by RNA polymerase II"/>
    <property type="evidence" value="ECO:0007669"/>
    <property type="project" value="TreeGrafter"/>
</dbReference>
<dbReference type="Pfam" id="PF06209">
    <property type="entry name" value="COBRA1"/>
    <property type="match status" value="1"/>
</dbReference>
<dbReference type="KEGG" id="aqu:100639424"/>
<keyword evidence="2" id="KW-1185">Reference proteome</keyword>
<protein>
    <recommendedName>
        <fullName evidence="3">Negative elongation factor B</fullName>
    </recommendedName>
</protein>
<dbReference type="OrthoDB" id="5548359at2759"/>
<dbReference type="EnsemblMetazoa" id="Aqu2.1.07242_001">
    <property type="protein sequence ID" value="Aqu2.1.07242_001"/>
    <property type="gene ID" value="Aqu2.1.07242"/>
</dbReference>
<dbReference type="InParanoid" id="A0A1X7SYJ1"/>
<organism evidence="1">
    <name type="scientific">Amphimedon queenslandica</name>
    <name type="common">Sponge</name>
    <dbReference type="NCBI Taxonomy" id="400682"/>
    <lineage>
        <taxon>Eukaryota</taxon>
        <taxon>Metazoa</taxon>
        <taxon>Porifera</taxon>
        <taxon>Demospongiae</taxon>
        <taxon>Heteroscleromorpha</taxon>
        <taxon>Haplosclerida</taxon>
        <taxon>Niphatidae</taxon>
        <taxon>Amphimedon</taxon>
    </lineage>
</organism>
<dbReference type="PANTHER" id="PTHR13503:SF3">
    <property type="entry name" value="NEGATIVE ELONGATION FACTOR B"/>
    <property type="match status" value="1"/>
</dbReference>
<dbReference type="FunCoup" id="A0A1X7SYJ1">
    <property type="interactions" value="391"/>
</dbReference>
<evidence type="ECO:0000313" key="1">
    <source>
        <dbReference type="EnsemblMetazoa" id="Aqu2.1.07242_001"/>
    </source>
</evidence>
<dbReference type="PANTHER" id="PTHR13503">
    <property type="entry name" value="NEGATIVE ELONGATION FACTOR COMPLEX MEMBER B"/>
    <property type="match status" value="1"/>
</dbReference>
<dbReference type="EnsemblMetazoa" id="XM_003391373.2">
    <property type="protein sequence ID" value="XP_003391421.1"/>
    <property type="gene ID" value="LOC100639424"/>
</dbReference>
<evidence type="ECO:0008006" key="3">
    <source>
        <dbReference type="Google" id="ProtNLM"/>
    </source>
</evidence>
<evidence type="ECO:0000313" key="2">
    <source>
        <dbReference type="Proteomes" id="UP000007879"/>
    </source>
</evidence>
<sequence length="457" mass="52250">MASSSEALFHPSKYVTRALKDSDDTLEAIETIQSENKVKIPSIHAALSLLDLHGISREETHRSLFKTLQENLTERLTSLDSKSIKRLLDKAFQYTSVPEICSVVMKMLETLSAQQPIDEKYLLEIAEKEELYNDCPIIVKRQIWQLNPGVFGEAVSPLLDQYIAEKESQLFNISEQSFFMQPVKARRQSSILKQLVEMLGTSLPLYNTLTQFLRTLFLRTRVGHYCTLRADIIMMLHEKESSHLESLLRLLFIGLKSASYLETKSYSGDPLEIDIIIKFLPELLSFMTESSLRLIHSKLKQDYPTYTLSSSFIRHLTSTTGAMQLTTSYSLYLIDKKDFKTLSSLLPAIASSYTESETDIFPDGYMNSVVVGVSSYLGTIREATLLAIIREFFLPCARHSEMCLLYLCRFLWVGSNKIKREIVQETLDEMRPATDQVSPMAQDQYQELVDRVNSYTQ</sequence>
<gene>
    <name evidence="1" type="primary">100639424</name>
</gene>
<dbReference type="STRING" id="400682.A0A1X7SYJ1"/>
<reference evidence="1" key="2">
    <citation type="submission" date="2017-05" db="UniProtKB">
        <authorList>
            <consortium name="EnsemblMetazoa"/>
        </authorList>
    </citation>
    <scope>IDENTIFICATION</scope>
</reference>
<proteinExistence type="predicted"/>
<dbReference type="Proteomes" id="UP000007879">
    <property type="component" value="Unassembled WGS sequence"/>
</dbReference>